<evidence type="ECO:0000313" key="1">
    <source>
        <dbReference type="EMBL" id="VDD08297.1"/>
    </source>
</evidence>
<dbReference type="AlphaFoldDB" id="A0A3P6BQA4"/>
<proteinExistence type="predicted"/>
<organism evidence="1">
    <name type="scientific">Brassica oleracea</name>
    <name type="common">Wild cabbage</name>
    <dbReference type="NCBI Taxonomy" id="3712"/>
    <lineage>
        <taxon>Eukaryota</taxon>
        <taxon>Viridiplantae</taxon>
        <taxon>Streptophyta</taxon>
        <taxon>Embryophyta</taxon>
        <taxon>Tracheophyta</taxon>
        <taxon>Spermatophyta</taxon>
        <taxon>Magnoliopsida</taxon>
        <taxon>eudicotyledons</taxon>
        <taxon>Gunneridae</taxon>
        <taxon>Pentapetalae</taxon>
        <taxon>rosids</taxon>
        <taxon>malvids</taxon>
        <taxon>Brassicales</taxon>
        <taxon>Brassicaceae</taxon>
        <taxon>Brassiceae</taxon>
        <taxon>Brassica</taxon>
    </lineage>
</organism>
<name>A0A3P6BQA4_BRAOL</name>
<sequence>MKQFMLHAKEVKCFGQYRPTNMQYKMTISGDTVISKSDLQNNNNFLDLASYEDICNTRIFRNK</sequence>
<protein>
    <submittedName>
        <fullName evidence="1">Uncharacterized protein</fullName>
    </submittedName>
</protein>
<accession>A0A3P6BQA4</accession>
<gene>
    <name evidence="1" type="ORF">BOLC4T23940H</name>
</gene>
<dbReference type="EMBL" id="LR031873">
    <property type="protein sequence ID" value="VDD08297.1"/>
    <property type="molecule type" value="Genomic_DNA"/>
</dbReference>
<reference evidence="1" key="1">
    <citation type="submission" date="2018-11" db="EMBL/GenBank/DDBJ databases">
        <authorList>
            <consortium name="Genoscope - CEA"/>
            <person name="William W."/>
        </authorList>
    </citation>
    <scope>NUCLEOTIDE SEQUENCE</scope>
</reference>